<dbReference type="STRING" id="1121390.SAMN02746041_01835"/>
<dbReference type="AlphaFoldDB" id="A0A1W1XID6"/>
<gene>
    <name evidence="2" type="ORF">SAMN02746041_01835</name>
</gene>
<dbReference type="EMBL" id="FWXF01000008">
    <property type="protein sequence ID" value="SMC23755.1"/>
    <property type="molecule type" value="Genomic_DNA"/>
</dbReference>
<sequence length="567" mass="64966">MSRQLFIFTAGNPEARKHLEDTIENHINLERIIGFFGPEEQEELRNIDRKHHLYAWGAVPGPNNERLWGEIKPEDYMLCVYNKTYQYVAEVLKKTRNEKCARELWGSDADGKTWELMYFLSKPRKIQIPVQNLSRYLNRSYRGFTKISQDKVQNIIKEFGDLKNFINKQLINPRPPADPESPEPPSPVEKVINHIQSRGFVYEPWQIAQYITAIRTKPFVILAGISGTGKSKLPALVAEATGGKSRLVPVRPDWTDSSDILGYVDLQGAFRPGALLELALEAMNDKERFWTCIIDEMNLARVEYYFAEILSKIEDRKGTAESGYKSDPLLGQSIKVKDTEWMNVILPPNLCLVGTVNMDETSHGFSRKVLDRAFTIEISEVHLDSWEPLVSANMGAIVDWPPTKWYPRAIRLPELRNLKEEEEQEVIRAVDVLKEINKLLIPAQLQVGYRTRDEVALFLIHANEIRESFTGSNGEKIDPLDLALQMKILPRIVGGSTAIRQVVLGLLGWAMAGEPYKNDEDARPIFEDWENAGRPMAITEAKYPRFAARLCLMWERLLTEGYTSYWL</sequence>
<dbReference type="SUPFAM" id="SSF52540">
    <property type="entry name" value="P-loop containing nucleoside triphosphate hydrolases"/>
    <property type="match status" value="1"/>
</dbReference>
<dbReference type="InterPro" id="IPR027417">
    <property type="entry name" value="P-loop_NTPase"/>
</dbReference>
<dbReference type="RefSeq" id="WP_084057573.1">
    <property type="nucleotide sequence ID" value="NZ_FWXF01000008.1"/>
</dbReference>
<evidence type="ECO:0000313" key="3">
    <source>
        <dbReference type="Proteomes" id="UP000192783"/>
    </source>
</evidence>
<dbReference type="OrthoDB" id="9781481at2"/>
<evidence type="ECO:0000313" key="2">
    <source>
        <dbReference type="EMBL" id="SMC23755.1"/>
    </source>
</evidence>
<keyword evidence="3" id="KW-1185">Reference proteome</keyword>
<protein>
    <submittedName>
        <fullName evidence="2">AAA domain (Dynein-related subfamily)</fullName>
    </submittedName>
</protein>
<feature type="domain" description="ATPase dynein-related AAA" evidence="1">
    <location>
        <begin position="220"/>
        <end position="327"/>
    </location>
</feature>
<dbReference type="Gene3D" id="3.40.50.300">
    <property type="entry name" value="P-loop containing nucleotide triphosphate hydrolases"/>
    <property type="match status" value="1"/>
</dbReference>
<name>A0A1W1XID6_9BACT</name>
<proteinExistence type="predicted"/>
<dbReference type="Proteomes" id="UP000192783">
    <property type="component" value="Unassembled WGS sequence"/>
</dbReference>
<dbReference type="GO" id="GO:0016887">
    <property type="term" value="F:ATP hydrolysis activity"/>
    <property type="evidence" value="ECO:0007669"/>
    <property type="project" value="InterPro"/>
</dbReference>
<evidence type="ECO:0000259" key="1">
    <source>
        <dbReference type="Pfam" id="PF07728"/>
    </source>
</evidence>
<accession>A0A1W1XID6</accession>
<dbReference type="Pfam" id="PF07728">
    <property type="entry name" value="AAA_5"/>
    <property type="match status" value="1"/>
</dbReference>
<dbReference type="InterPro" id="IPR011704">
    <property type="entry name" value="ATPase_dyneun-rel_AAA"/>
</dbReference>
<organism evidence="2 3">
    <name type="scientific">Desulfacinum hydrothermale DSM 13146</name>
    <dbReference type="NCBI Taxonomy" id="1121390"/>
    <lineage>
        <taxon>Bacteria</taxon>
        <taxon>Pseudomonadati</taxon>
        <taxon>Thermodesulfobacteriota</taxon>
        <taxon>Syntrophobacteria</taxon>
        <taxon>Syntrophobacterales</taxon>
        <taxon>Syntrophobacteraceae</taxon>
        <taxon>Desulfacinum</taxon>
    </lineage>
</organism>
<reference evidence="2 3" key="1">
    <citation type="submission" date="2017-04" db="EMBL/GenBank/DDBJ databases">
        <authorList>
            <person name="Afonso C.L."/>
            <person name="Miller P.J."/>
            <person name="Scott M.A."/>
            <person name="Spackman E."/>
            <person name="Goraichik I."/>
            <person name="Dimitrov K.M."/>
            <person name="Suarez D.L."/>
            <person name="Swayne D.E."/>
        </authorList>
    </citation>
    <scope>NUCLEOTIDE SEQUENCE [LARGE SCALE GENOMIC DNA]</scope>
    <source>
        <strain evidence="2 3">DSM 13146</strain>
    </source>
</reference>
<dbReference type="GO" id="GO:0005524">
    <property type="term" value="F:ATP binding"/>
    <property type="evidence" value="ECO:0007669"/>
    <property type="project" value="InterPro"/>
</dbReference>